<accession>A0A937JZS8</accession>
<gene>
    <name evidence="1" type="ORF">JL102_05320</name>
</gene>
<evidence type="ECO:0000313" key="1">
    <source>
        <dbReference type="EMBL" id="MBL3655541.1"/>
    </source>
</evidence>
<dbReference type="Proteomes" id="UP000659388">
    <property type="component" value="Unassembled WGS sequence"/>
</dbReference>
<dbReference type="RefSeq" id="WP_202243207.1">
    <property type="nucleotide sequence ID" value="NZ_JAESIY010000002.1"/>
</dbReference>
<reference evidence="1" key="1">
    <citation type="submission" date="2021-01" db="EMBL/GenBank/DDBJ databases">
        <title>Fulvivirga kasyanovii gen. nov., sp nov., a novel member of the phylum Bacteroidetes isolated from seawater in a mussel farm.</title>
        <authorList>
            <person name="Zhao L.-H."/>
            <person name="Wang Z.-J."/>
        </authorList>
    </citation>
    <scope>NUCLEOTIDE SEQUENCE</scope>
    <source>
        <strain evidence="1">2943</strain>
    </source>
</reference>
<dbReference type="AlphaFoldDB" id="A0A937JZS8"/>
<dbReference type="InterPro" id="IPR045459">
    <property type="entry name" value="DUF5908"/>
</dbReference>
<comment type="caution">
    <text evidence="1">The sequence shown here is derived from an EMBL/GenBank/DDBJ whole genome shotgun (WGS) entry which is preliminary data.</text>
</comment>
<proteinExistence type="predicted"/>
<keyword evidence="2" id="KW-1185">Reference proteome</keyword>
<protein>
    <submittedName>
        <fullName evidence="1">Uncharacterized protein</fullName>
    </submittedName>
</protein>
<name>A0A937JZS8_9BACT</name>
<dbReference type="EMBL" id="JAESIY010000002">
    <property type="protein sequence ID" value="MBL3655541.1"/>
    <property type="molecule type" value="Genomic_DNA"/>
</dbReference>
<sequence length="52" mass="6096">MPVEIREIVIRAVITEDQKPQAQAIESDMDRTQLIQDCVDEVFKALKRKKLR</sequence>
<organism evidence="1 2">
    <name type="scientific">Fulvivirga sediminis</name>
    <dbReference type="NCBI Taxonomy" id="2803949"/>
    <lineage>
        <taxon>Bacteria</taxon>
        <taxon>Pseudomonadati</taxon>
        <taxon>Bacteroidota</taxon>
        <taxon>Cytophagia</taxon>
        <taxon>Cytophagales</taxon>
        <taxon>Fulvivirgaceae</taxon>
        <taxon>Fulvivirga</taxon>
    </lineage>
</organism>
<evidence type="ECO:0000313" key="2">
    <source>
        <dbReference type="Proteomes" id="UP000659388"/>
    </source>
</evidence>
<dbReference type="Pfam" id="PF19265">
    <property type="entry name" value="DUF5908"/>
    <property type="match status" value="1"/>
</dbReference>